<dbReference type="AlphaFoldDB" id="A0A0F9WE55"/>
<keyword evidence="3" id="KW-1185">Reference proteome</keyword>
<reference evidence="2 3" key="1">
    <citation type="journal article" date="2015" name="Environ. Microbiol.">
        <title>Genome analyses suggest the presence of polyploidy and recent human-driven expansions in eight global populations of the honeybee pathogen Nosema ceranae.</title>
        <authorList>
            <person name="Pelin A."/>
            <person name="Selman M."/>
            <person name="Aris-Brosou S."/>
            <person name="Farinelli L."/>
            <person name="Corradi N."/>
        </authorList>
    </citation>
    <scope>NUCLEOTIDE SEQUENCE [LARGE SCALE GENOMIC DNA]</scope>
    <source>
        <strain evidence="2 3">PA08 1199</strain>
    </source>
</reference>
<evidence type="ECO:0000313" key="2">
    <source>
        <dbReference type="EMBL" id="KKO75681.1"/>
    </source>
</evidence>
<keyword evidence="1" id="KW-0472">Membrane</keyword>
<accession>A0A0F9WE55</accession>
<dbReference type="RefSeq" id="XP_024331423.1">
    <property type="nucleotide sequence ID" value="XM_024474009.1"/>
</dbReference>
<evidence type="ECO:0000256" key="1">
    <source>
        <dbReference type="SAM" id="Phobius"/>
    </source>
</evidence>
<dbReference type="Proteomes" id="UP000034350">
    <property type="component" value="Unassembled WGS sequence"/>
</dbReference>
<keyword evidence="1" id="KW-0812">Transmembrane</keyword>
<dbReference type="VEuPathDB" id="MicrosporidiaDB:NCER_100006"/>
<feature type="transmembrane region" description="Helical" evidence="1">
    <location>
        <begin position="90"/>
        <end position="113"/>
    </location>
</feature>
<dbReference type="OrthoDB" id="10467901at2759"/>
<feature type="transmembrane region" description="Helical" evidence="1">
    <location>
        <begin position="177"/>
        <end position="196"/>
    </location>
</feature>
<feature type="transmembrane region" description="Helical" evidence="1">
    <location>
        <begin position="6"/>
        <end position="26"/>
    </location>
</feature>
<comment type="caution">
    <text evidence="2">The sequence shown here is derived from an EMBL/GenBank/DDBJ whole genome shotgun (WGS) entry which is preliminary data.</text>
</comment>
<organism evidence="2 3">
    <name type="scientific">Vairimorpha ceranae</name>
    <dbReference type="NCBI Taxonomy" id="40302"/>
    <lineage>
        <taxon>Eukaryota</taxon>
        <taxon>Fungi</taxon>
        <taxon>Fungi incertae sedis</taxon>
        <taxon>Microsporidia</taxon>
        <taxon>Nosematidae</taxon>
        <taxon>Vairimorpha</taxon>
    </lineage>
</organism>
<name>A0A0F9WE55_9MICR</name>
<evidence type="ECO:0000313" key="3">
    <source>
        <dbReference type="Proteomes" id="UP000034350"/>
    </source>
</evidence>
<feature type="transmembrane region" description="Helical" evidence="1">
    <location>
        <begin position="47"/>
        <end position="70"/>
    </location>
</feature>
<sequence length="250" mass="29742">MDNLSYIFIFDLIIILFSCFPENFTHDKNLKDVLICLRYSNLNFEKYTLHFLTIYGILPIVLICTILISFKMYTHDFVKPIQRSYLLTVFLYISSLIINLCVTDFILNMHVALTSLDLDIDSGYFYIFKIFNRLISLTINVIIFILTFLCAEIIIAFRLNSIPLRNYYILKRNNYCLFSVIFFVVFYTCIFIKFIIPMYGYLKSMTLILIILNTSIFSVAITNMIFFYVYLDHVNSYILQHSRIYRNFVE</sequence>
<proteinExistence type="predicted"/>
<feature type="transmembrane region" description="Helical" evidence="1">
    <location>
        <begin position="208"/>
        <end position="231"/>
    </location>
</feature>
<feature type="transmembrane region" description="Helical" evidence="1">
    <location>
        <begin position="134"/>
        <end position="157"/>
    </location>
</feature>
<keyword evidence="1" id="KW-1133">Transmembrane helix</keyword>
<dbReference type="VEuPathDB" id="MicrosporidiaDB:AAJ76_1400012363"/>
<gene>
    <name evidence="2" type="ORF">AAJ76_1400012363</name>
</gene>
<dbReference type="VEuPathDB" id="MicrosporidiaDB:G9O61_00g011620"/>
<dbReference type="OMA" id="ICMNITH"/>
<protein>
    <submittedName>
        <fullName evidence="2">Uncharacterized protein</fullName>
    </submittedName>
</protein>
<dbReference type="GeneID" id="36318911"/>
<dbReference type="EMBL" id="JPQZ01000014">
    <property type="protein sequence ID" value="KKO75681.1"/>
    <property type="molecule type" value="Genomic_DNA"/>
</dbReference>